<dbReference type="Gene3D" id="3.10.450.50">
    <property type="match status" value="1"/>
</dbReference>
<evidence type="ECO:0000313" key="3">
    <source>
        <dbReference type="Proteomes" id="UP000182248"/>
    </source>
</evidence>
<dbReference type="InterPro" id="IPR032710">
    <property type="entry name" value="NTF2-like_dom_sf"/>
</dbReference>
<dbReference type="PANTHER" id="PTHR41252:SF1">
    <property type="entry name" value="BLR2505 PROTEIN"/>
    <property type="match status" value="1"/>
</dbReference>
<dbReference type="PANTHER" id="PTHR41252">
    <property type="entry name" value="BLR2505 PROTEIN"/>
    <property type="match status" value="1"/>
</dbReference>
<dbReference type="OrthoDB" id="6692273at2"/>
<gene>
    <name evidence="2" type="ORF">SAMN02927921_02536</name>
</gene>
<reference evidence="2 3" key="1">
    <citation type="submission" date="2016-11" db="EMBL/GenBank/DDBJ databases">
        <authorList>
            <person name="Jaros S."/>
            <person name="Januszkiewicz K."/>
            <person name="Wedrychowicz H."/>
        </authorList>
    </citation>
    <scope>NUCLEOTIDE SEQUENCE [LARGE SCALE GENOMIC DNA]</scope>
    <source>
        <strain evidence="2 3">CGMCC 1.12145</strain>
    </source>
</reference>
<sequence length="113" mass="12913">MNNKTILSEANKAVAQGDYETFLTYCTEDTRWVFVGDRIVEGKAALRQYMNEVYHEPPVFSVDTLIEDGDYVTATGEISLKDANGNEEHFDYCDNWRFENGKMAALKAFVIKK</sequence>
<organism evidence="2 3">
    <name type="scientific">Sinomicrobium oceani</name>
    <dbReference type="NCBI Taxonomy" id="1150368"/>
    <lineage>
        <taxon>Bacteria</taxon>
        <taxon>Pseudomonadati</taxon>
        <taxon>Bacteroidota</taxon>
        <taxon>Flavobacteriia</taxon>
        <taxon>Flavobacteriales</taxon>
        <taxon>Flavobacteriaceae</taxon>
        <taxon>Sinomicrobium</taxon>
    </lineage>
</organism>
<dbReference type="EMBL" id="FPJE01000013">
    <property type="protein sequence ID" value="SFW58996.1"/>
    <property type="molecule type" value="Genomic_DNA"/>
</dbReference>
<keyword evidence="2" id="KW-0413">Isomerase</keyword>
<evidence type="ECO:0000259" key="1">
    <source>
        <dbReference type="Pfam" id="PF12680"/>
    </source>
</evidence>
<name>A0A1K1QH10_9FLAO</name>
<protein>
    <submittedName>
        <fullName evidence="2">Ketosteroid isomerase-related protein</fullName>
    </submittedName>
</protein>
<dbReference type="Pfam" id="PF12680">
    <property type="entry name" value="SnoaL_2"/>
    <property type="match status" value="1"/>
</dbReference>
<proteinExistence type="predicted"/>
<dbReference type="AlphaFoldDB" id="A0A1K1QH10"/>
<dbReference type="SUPFAM" id="SSF54427">
    <property type="entry name" value="NTF2-like"/>
    <property type="match status" value="1"/>
</dbReference>
<dbReference type="STRING" id="1150368.SAMN02927921_02536"/>
<dbReference type="Proteomes" id="UP000182248">
    <property type="component" value="Unassembled WGS sequence"/>
</dbReference>
<dbReference type="RefSeq" id="WP_072317754.1">
    <property type="nucleotide sequence ID" value="NZ_FPJE01000013.1"/>
</dbReference>
<dbReference type="InterPro" id="IPR037401">
    <property type="entry name" value="SnoaL-like"/>
</dbReference>
<dbReference type="GO" id="GO:0016853">
    <property type="term" value="F:isomerase activity"/>
    <property type="evidence" value="ECO:0007669"/>
    <property type="project" value="UniProtKB-KW"/>
</dbReference>
<accession>A0A1K1QH10</accession>
<keyword evidence="3" id="KW-1185">Reference proteome</keyword>
<evidence type="ECO:0000313" key="2">
    <source>
        <dbReference type="EMBL" id="SFW58996.1"/>
    </source>
</evidence>
<feature type="domain" description="SnoaL-like" evidence="1">
    <location>
        <begin position="12"/>
        <end position="104"/>
    </location>
</feature>